<organism evidence="1 2">
    <name type="scientific">Cupriavidus necator</name>
    <name type="common">Alcaligenes eutrophus</name>
    <name type="synonym">Ralstonia eutropha</name>
    <dbReference type="NCBI Taxonomy" id="106590"/>
    <lineage>
        <taxon>Bacteria</taxon>
        <taxon>Pseudomonadati</taxon>
        <taxon>Pseudomonadota</taxon>
        <taxon>Betaproteobacteria</taxon>
        <taxon>Burkholderiales</taxon>
        <taxon>Burkholderiaceae</taxon>
        <taxon>Cupriavidus</taxon>
    </lineage>
</organism>
<dbReference type="AlphaFoldDB" id="A0A367PQT7"/>
<protein>
    <submittedName>
        <fullName evidence="1">Uncharacterized protein</fullName>
    </submittedName>
</protein>
<dbReference type="RefSeq" id="WP_114131065.1">
    <property type="nucleotide sequence ID" value="NZ_CP068435.1"/>
</dbReference>
<comment type="caution">
    <text evidence="1">The sequence shown here is derived from an EMBL/GenBank/DDBJ whole genome shotgun (WGS) entry which is preliminary data.</text>
</comment>
<gene>
    <name evidence="1" type="ORF">DDK22_05385</name>
</gene>
<dbReference type="Pfam" id="PF20212">
    <property type="entry name" value="DUF6572"/>
    <property type="match status" value="1"/>
</dbReference>
<accession>A0A367PQT7</accession>
<reference evidence="1 2" key="1">
    <citation type="submission" date="2018-04" db="EMBL/GenBank/DDBJ databases">
        <title>Cupriavidus necator CR12 genome sequencing and assembly.</title>
        <authorList>
            <person name="Ben Fekih I."/>
            <person name="Mazhar H.S."/>
            <person name="Bello S.K."/>
            <person name="Rensing C."/>
        </authorList>
    </citation>
    <scope>NUCLEOTIDE SEQUENCE [LARGE SCALE GENOMIC DNA]</scope>
    <source>
        <strain evidence="1 2">CR12</strain>
    </source>
</reference>
<sequence>MIVKTSSTIDAVGIVRLSGATHLNIIDALPWDDRHLQLLQEKLNTYLGFIETREIYRSYPDAIGRELVIDIIMRFRPNPKAELFFEQARVVVESYGAVMLLRHAGTGYVDDPA</sequence>
<name>A0A367PQT7_CUPNE</name>
<evidence type="ECO:0000313" key="1">
    <source>
        <dbReference type="EMBL" id="RCJ09487.1"/>
    </source>
</evidence>
<dbReference type="EMBL" id="QDHA01000011">
    <property type="protein sequence ID" value="RCJ09487.1"/>
    <property type="molecule type" value="Genomic_DNA"/>
</dbReference>
<dbReference type="InterPro" id="IPR046702">
    <property type="entry name" value="DUF6572"/>
</dbReference>
<dbReference type="Proteomes" id="UP000253501">
    <property type="component" value="Unassembled WGS sequence"/>
</dbReference>
<evidence type="ECO:0000313" key="2">
    <source>
        <dbReference type="Proteomes" id="UP000253501"/>
    </source>
</evidence>
<proteinExistence type="predicted"/>